<evidence type="ECO:0000313" key="13">
    <source>
        <dbReference type="Proteomes" id="UP000585327"/>
    </source>
</evidence>
<proteinExistence type="inferred from homology"/>
<evidence type="ECO:0000256" key="3">
    <source>
        <dbReference type="ARBA" id="ARBA00014962"/>
    </source>
</evidence>
<evidence type="ECO:0000256" key="10">
    <source>
        <dbReference type="ARBA" id="ARBA00023136"/>
    </source>
</evidence>
<dbReference type="Proteomes" id="UP000585327">
    <property type="component" value="Unassembled WGS sequence"/>
</dbReference>
<accession>A0A838YPB8</accession>
<reference evidence="12 13" key="1">
    <citation type="submission" date="2020-06" db="EMBL/GenBank/DDBJ databases">
        <title>Dysbiosis in marine aquaculture revealed through microbiome analysis: reverse ecology for environmental sustainability.</title>
        <authorList>
            <person name="Haro-Moreno J.M."/>
            <person name="Coutinho F.H."/>
            <person name="Zaragoza-Solas A."/>
            <person name="Picazo A."/>
            <person name="Almagro-Moreno S."/>
            <person name="Lopez-Perez M."/>
        </authorList>
    </citation>
    <scope>NUCLEOTIDE SEQUENCE [LARGE SCALE GENOMIC DNA]</scope>
    <source>
        <strain evidence="12">MCMED-G42</strain>
    </source>
</reference>
<evidence type="ECO:0000256" key="4">
    <source>
        <dbReference type="ARBA" id="ARBA00022448"/>
    </source>
</evidence>
<keyword evidence="5" id="KW-1003">Cell membrane</keyword>
<keyword evidence="7" id="KW-0653">Protein transport</keyword>
<name>A0A838YPB8_9GAMM</name>
<evidence type="ECO:0000256" key="9">
    <source>
        <dbReference type="ARBA" id="ARBA00023010"/>
    </source>
</evidence>
<sequence>MQQSAPSAWGPLIMFGGFFILIYFLMIRPQNKRQKELVNMIAALEKNDEIITASGILGKVIEIKGAYISVNVGDNQTLKFQKSAVSSVLPKGTIDSIK</sequence>
<evidence type="ECO:0000313" key="12">
    <source>
        <dbReference type="EMBL" id="MBA4724086.1"/>
    </source>
</evidence>
<dbReference type="GO" id="GO:0015031">
    <property type="term" value="P:protein transport"/>
    <property type="evidence" value="ECO:0007669"/>
    <property type="project" value="UniProtKB-KW"/>
</dbReference>
<keyword evidence="10 11" id="KW-0472">Membrane</keyword>
<comment type="caution">
    <text evidence="12">The sequence shown here is derived from an EMBL/GenBank/DDBJ whole genome shotgun (WGS) entry which is preliminary data.</text>
</comment>
<dbReference type="PANTHER" id="PTHR33909:SF1">
    <property type="entry name" value="SEC TRANSLOCON ACCESSORY COMPLEX SUBUNIT YAJC"/>
    <property type="match status" value="1"/>
</dbReference>
<dbReference type="PRINTS" id="PR01853">
    <property type="entry name" value="YAJCTRNLCASE"/>
</dbReference>
<protein>
    <recommendedName>
        <fullName evidence="3">Sec translocon accessory complex subunit YajC</fullName>
    </recommendedName>
</protein>
<dbReference type="AlphaFoldDB" id="A0A838YPB8"/>
<dbReference type="SMART" id="SM01323">
    <property type="entry name" value="YajC"/>
    <property type="match status" value="1"/>
</dbReference>
<comment type="subcellular location">
    <subcellularLocation>
        <location evidence="1">Cell membrane</location>
        <topology evidence="1">Single-pass membrane protein</topology>
    </subcellularLocation>
</comment>
<keyword evidence="4" id="KW-0813">Transport</keyword>
<evidence type="ECO:0000256" key="1">
    <source>
        <dbReference type="ARBA" id="ARBA00004162"/>
    </source>
</evidence>
<evidence type="ECO:0000256" key="8">
    <source>
        <dbReference type="ARBA" id="ARBA00022989"/>
    </source>
</evidence>
<feature type="transmembrane region" description="Helical" evidence="11">
    <location>
        <begin position="6"/>
        <end position="26"/>
    </location>
</feature>
<evidence type="ECO:0000256" key="5">
    <source>
        <dbReference type="ARBA" id="ARBA00022475"/>
    </source>
</evidence>
<dbReference type="InterPro" id="IPR003849">
    <property type="entry name" value="Preprotein_translocase_YajC"/>
</dbReference>
<evidence type="ECO:0000256" key="6">
    <source>
        <dbReference type="ARBA" id="ARBA00022692"/>
    </source>
</evidence>
<dbReference type="EMBL" id="JACETM010000020">
    <property type="protein sequence ID" value="MBA4724086.1"/>
    <property type="molecule type" value="Genomic_DNA"/>
</dbReference>
<dbReference type="PANTHER" id="PTHR33909">
    <property type="entry name" value="SEC TRANSLOCON ACCESSORY COMPLEX SUBUNIT YAJC"/>
    <property type="match status" value="1"/>
</dbReference>
<dbReference type="Pfam" id="PF02699">
    <property type="entry name" value="YajC"/>
    <property type="match status" value="1"/>
</dbReference>
<keyword evidence="6 11" id="KW-0812">Transmembrane</keyword>
<evidence type="ECO:0000256" key="11">
    <source>
        <dbReference type="SAM" id="Phobius"/>
    </source>
</evidence>
<comment type="similarity">
    <text evidence="2">Belongs to the YajC family.</text>
</comment>
<organism evidence="12 13">
    <name type="scientific">SAR86 cluster bacterium</name>
    <dbReference type="NCBI Taxonomy" id="2030880"/>
    <lineage>
        <taxon>Bacteria</taxon>
        <taxon>Pseudomonadati</taxon>
        <taxon>Pseudomonadota</taxon>
        <taxon>Gammaproteobacteria</taxon>
        <taxon>SAR86 cluster</taxon>
    </lineage>
</organism>
<evidence type="ECO:0000256" key="7">
    <source>
        <dbReference type="ARBA" id="ARBA00022927"/>
    </source>
</evidence>
<keyword evidence="8 11" id="KW-1133">Transmembrane helix</keyword>
<keyword evidence="9" id="KW-0811">Translocation</keyword>
<gene>
    <name evidence="12" type="primary">yajC</name>
    <name evidence="12" type="ORF">H2021_02595</name>
</gene>
<dbReference type="NCBIfam" id="TIGR00739">
    <property type="entry name" value="yajC"/>
    <property type="match status" value="1"/>
</dbReference>
<dbReference type="GO" id="GO:0005886">
    <property type="term" value="C:plasma membrane"/>
    <property type="evidence" value="ECO:0007669"/>
    <property type="project" value="UniProtKB-SubCell"/>
</dbReference>
<evidence type="ECO:0000256" key="2">
    <source>
        <dbReference type="ARBA" id="ARBA00006742"/>
    </source>
</evidence>